<evidence type="ECO:0000259" key="1">
    <source>
        <dbReference type="Pfam" id="PF12146"/>
    </source>
</evidence>
<organism evidence="2 3">
    <name type="scientific">Rheinheimera tilapiae</name>
    <dbReference type="NCBI Taxonomy" id="875043"/>
    <lineage>
        <taxon>Bacteria</taxon>
        <taxon>Pseudomonadati</taxon>
        <taxon>Pseudomonadota</taxon>
        <taxon>Gammaproteobacteria</taxon>
        <taxon>Chromatiales</taxon>
        <taxon>Chromatiaceae</taxon>
        <taxon>Rheinheimera</taxon>
    </lineage>
</organism>
<dbReference type="Pfam" id="PF12146">
    <property type="entry name" value="Hydrolase_4"/>
    <property type="match status" value="1"/>
</dbReference>
<dbReference type="EMBL" id="JBHLXP010000001">
    <property type="protein sequence ID" value="MFC0047819.1"/>
    <property type="molecule type" value="Genomic_DNA"/>
</dbReference>
<dbReference type="Proteomes" id="UP001589813">
    <property type="component" value="Unassembled WGS sequence"/>
</dbReference>
<dbReference type="InterPro" id="IPR029058">
    <property type="entry name" value="AB_hydrolase_fold"/>
</dbReference>
<accession>A0ABV6BAB1</accession>
<dbReference type="RefSeq" id="WP_377241426.1">
    <property type="nucleotide sequence ID" value="NZ_JBHLXP010000001.1"/>
</dbReference>
<keyword evidence="3" id="KW-1185">Reference proteome</keyword>
<dbReference type="Gene3D" id="3.40.50.1820">
    <property type="entry name" value="alpha/beta hydrolase"/>
    <property type="match status" value="1"/>
</dbReference>
<dbReference type="InterPro" id="IPR022742">
    <property type="entry name" value="Hydrolase_4"/>
</dbReference>
<dbReference type="GO" id="GO:0016787">
    <property type="term" value="F:hydrolase activity"/>
    <property type="evidence" value="ECO:0007669"/>
    <property type="project" value="UniProtKB-KW"/>
</dbReference>
<sequence length="298" mass="33494">MKHQQHSIYLDQGTYQLHIKALVPHHASATPVLMLHGAIENGRIFYSQSGKGLGCFLADQGFSVYCADFAGRGLSRPHVSSGFDQNQHQLICQDIPALIADIYQRHQQKVSLVCHSWGGVVALAALARQPELLAKVRSIVCFGSKRRISIRSWRKSLQVDLVWNKLCPLLAAKHGYLPAKQWKLGADDEPAQFLRDTIHWINHPHFIDPTDAFDYSAAAKQLQWPPAWFFAAVNDRVLGHATDVKLLMHESGLQHARYRLLGKMQGDGLDYDHISMLTAAQARSGHFQDLADWLKIPE</sequence>
<evidence type="ECO:0000313" key="3">
    <source>
        <dbReference type="Proteomes" id="UP001589813"/>
    </source>
</evidence>
<reference evidence="2 3" key="1">
    <citation type="submission" date="2024-09" db="EMBL/GenBank/DDBJ databases">
        <authorList>
            <person name="Sun Q."/>
            <person name="Mori K."/>
        </authorList>
    </citation>
    <scope>NUCLEOTIDE SEQUENCE [LARGE SCALE GENOMIC DNA]</scope>
    <source>
        <strain evidence="2 3">KCTC 23315</strain>
    </source>
</reference>
<dbReference type="PANTHER" id="PTHR11005">
    <property type="entry name" value="LYSOSOMAL ACID LIPASE-RELATED"/>
    <property type="match status" value="1"/>
</dbReference>
<comment type="caution">
    <text evidence="2">The sequence shown here is derived from an EMBL/GenBank/DDBJ whole genome shotgun (WGS) entry which is preliminary data.</text>
</comment>
<proteinExistence type="predicted"/>
<protein>
    <submittedName>
        <fullName evidence="2">Alpha/beta fold hydrolase</fullName>
    </submittedName>
</protein>
<name>A0ABV6BAB1_9GAMM</name>
<feature type="domain" description="Serine aminopeptidase S33" evidence="1">
    <location>
        <begin position="32"/>
        <end position="168"/>
    </location>
</feature>
<evidence type="ECO:0000313" key="2">
    <source>
        <dbReference type="EMBL" id="MFC0047819.1"/>
    </source>
</evidence>
<keyword evidence="2" id="KW-0378">Hydrolase</keyword>
<dbReference type="SUPFAM" id="SSF53474">
    <property type="entry name" value="alpha/beta-Hydrolases"/>
    <property type="match status" value="1"/>
</dbReference>
<gene>
    <name evidence="2" type="ORF">ACFFJP_05925</name>
</gene>